<proteinExistence type="predicted"/>
<feature type="region of interest" description="Disordered" evidence="1">
    <location>
        <begin position="1"/>
        <end position="23"/>
    </location>
</feature>
<gene>
    <name evidence="3" type="ORF">FCL54_08730</name>
</gene>
<reference evidence="3 4" key="1">
    <citation type="submission" date="2019-04" db="EMBL/GenBank/DDBJ databases">
        <title>Bacillus caeni sp. nov., a bacterium isolated from mangrove sediment.</title>
        <authorList>
            <person name="Huang H."/>
            <person name="Mo K."/>
            <person name="Hu Y."/>
        </authorList>
    </citation>
    <scope>NUCLEOTIDE SEQUENCE [LARGE SCALE GENOMIC DNA]</scope>
    <source>
        <strain evidence="3 4">HB172195</strain>
    </source>
</reference>
<dbReference type="GO" id="GO:0008233">
    <property type="term" value="F:peptidase activity"/>
    <property type="evidence" value="ECO:0007669"/>
    <property type="project" value="UniProtKB-KW"/>
</dbReference>
<feature type="domain" description="PrcB C-terminal" evidence="2">
    <location>
        <begin position="64"/>
        <end position="121"/>
    </location>
</feature>
<evidence type="ECO:0000313" key="4">
    <source>
        <dbReference type="Proteomes" id="UP000308230"/>
    </source>
</evidence>
<comment type="caution">
    <text evidence="3">The sequence shown here is derived from an EMBL/GenBank/DDBJ whole genome shotgun (WGS) entry which is preliminary data.</text>
</comment>
<sequence>MVLMMSGCGSNGSNNTEDTSGNTVAEEVPYEEVSLEEVPENVAASVRSKTFEESTFTVPDGDSLYIIVTRGEMPTGGYSVAFTSLEKKGKELFAQYKYKNPGKDDMVTQVISKPVAIIKIDKTNARVNFKQVK</sequence>
<dbReference type="RefSeq" id="WP_138125411.1">
    <property type="nucleotide sequence ID" value="NZ_SWLG01000005.1"/>
</dbReference>
<protein>
    <submittedName>
        <fullName evidence="3">Protease complex subunit PrcB family protein</fullName>
    </submittedName>
</protein>
<dbReference type="OrthoDB" id="2476445at2"/>
<dbReference type="GO" id="GO:0006508">
    <property type="term" value="P:proteolysis"/>
    <property type="evidence" value="ECO:0007669"/>
    <property type="project" value="UniProtKB-KW"/>
</dbReference>
<dbReference type="EMBL" id="SWLG01000005">
    <property type="protein sequence ID" value="TLS37893.1"/>
    <property type="molecule type" value="Genomic_DNA"/>
</dbReference>
<keyword evidence="3" id="KW-0645">Protease</keyword>
<dbReference type="AlphaFoldDB" id="A0A5R9FAJ6"/>
<keyword evidence="3" id="KW-0378">Hydrolase</keyword>
<organism evidence="3 4">
    <name type="scientific">Exobacillus caeni</name>
    <dbReference type="NCBI Taxonomy" id="2574798"/>
    <lineage>
        <taxon>Bacteria</taxon>
        <taxon>Bacillati</taxon>
        <taxon>Bacillota</taxon>
        <taxon>Bacilli</taxon>
        <taxon>Bacillales</taxon>
        <taxon>Guptibacillaceae</taxon>
        <taxon>Exobacillus</taxon>
    </lineage>
</organism>
<name>A0A5R9FAJ6_9BACL</name>
<evidence type="ECO:0000256" key="1">
    <source>
        <dbReference type="SAM" id="MobiDB-lite"/>
    </source>
</evidence>
<dbReference type="Pfam" id="PF14343">
    <property type="entry name" value="PrcB_C"/>
    <property type="match status" value="1"/>
</dbReference>
<dbReference type="InterPro" id="IPR025748">
    <property type="entry name" value="PrcB_C_dom"/>
</dbReference>
<accession>A0A5R9FAJ6</accession>
<keyword evidence="4" id="KW-1185">Reference proteome</keyword>
<evidence type="ECO:0000259" key="2">
    <source>
        <dbReference type="Pfam" id="PF14343"/>
    </source>
</evidence>
<evidence type="ECO:0000313" key="3">
    <source>
        <dbReference type="EMBL" id="TLS37893.1"/>
    </source>
</evidence>
<dbReference type="Proteomes" id="UP000308230">
    <property type="component" value="Unassembled WGS sequence"/>
</dbReference>
<feature type="compositionally biased region" description="Polar residues" evidence="1">
    <location>
        <begin position="11"/>
        <end position="23"/>
    </location>
</feature>